<proteinExistence type="predicted"/>
<reference evidence="1 2" key="1">
    <citation type="journal article" date="2014" name="Genome Biol. Evol.">
        <title>The secreted proteins of Achlya hypogyna and Thraustotheca clavata identify the ancestral oomycete secretome and reveal gene acquisitions by horizontal gene transfer.</title>
        <authorList>
            <person name="Misner I."/>
            <person name="Blouin N."/>
            <person name="Leonard G."/>
            <person name="Richards T.A."/>
            <person name="Lane C.E."/>
        </authorList>
    </citation>
    <scope>NUCLEOTIDE SEQUENCE [LARGE SCALE GENOMIC DNA]</scope>
    <source>
        <strain evidence="1 2">ATCC 34112</strain>
    </source>
</reference>
<accession>A0A1V9YF51</accession>
<dbReference type="PANTHER" id="PTHR20953">
    <property type="entry name" value="KINASE-RELATED"/>
    <property type="match status" value="1"/>
</dbReference>
<dbReference type="AlphaFoldDB" id="A0A1V9YF51"/>
<name>A0A1V9YF51_9STRA</name>
<dbReference type="EMBL" id="JNBS01004027">
    <property type="protein sequence ID" value="OQR84338.1"/>
    <property type="molecule type" value="Genomic_DNA"/>
</dbReference>
<evidence type="ECO:0000313" key="2">
    <source>
        <dbReference type="Proteomes" id="UP000243217"/>
    </source>
</evidence>
<comment type="caution">
    <text evidence="1">The sequence shown here is derived from an EMBL/GenBank/DDBJ whole genome shotgun (WGS) entry which is preliminary data.</text>
</comment>
<dbReference type="STRING" id="74557.A0A1V9YF51"/>
<organism evidence="1 2">
    <name type="scientific">Thraustotheca clavata</name>
    <dbReference type="NCBI Taxonomy" id="74557"/>
    <lineage>
        <taxon>Eukaryota</taxon>
        <taxon>Sar</taxon>
        <taxon>Stramenopiles</taxon>
        <taxon>Oomycota</taxon>
        <taxon>Saprolegniomycetes</taxon>
        <taxon>Saprolegniales</taxon>
        <taxon>Achlyaceae</taxon>
        <taxon>Thraustotheca</taxon>
    </lineage>
</organism>
<dbReference type="Proteomes" id="UP000243217">
    <property type="component" value="Unassembled WGS sequence"/>
</dbReference>
<sequence>MMVPSLDQQAPDIMVIDEIGRPNAVEAARKSKQRGMRVIATAYGDLRKLLKNEPLRSLVDGGAGFARYQKANCDRSIDAGMHCDQAIFEVIIELRRGHYDTWKITLDSARAVHDILAGQEYQVQLRRRSKLKNAIQCFTGKA</sequence>
<keyword evidence="2" id="KW-1185">Reference proteome</keyword>
<protein>
    <submittedName>
        <fullName evidence="1">Uncharacterized protein</fullName>
    </submittedName>
</protein>
<gene>
    <name evidence="1" type="ORF">THRCLA_23084</name>
</gene>
<dbReference type="PANTHER" id="PTHR20953:SF3">
    <property type="entry name" value="P-LOOP CONTAINING NUCLEOSIDE TRIPHOSPHATE HYDROLASES SUPERFAMILY PROTEIN"/>
    <property type="match status" value="1"/>
</dbReference>
<dbReference type="OrthoDB" id="26838at2759"/>
<evidence type="ECO:0000313" key="1">
    <source>
        <dbReference type="EMBL" id="OQR84338.1"/>
    </source>
</evidence>